<sequence length="183" mass="20455">MALDQFSNEVNALREAASAQIRLFQNDREAVKTNPNLSAAGKKQVLDESRASVKAELAKLSQQEDAAIAKKLDSLEQSLHTRLGDSGADLIAIRDAEERADNLHEQEDAVRAIKRAIRSNDRPLAYAIIRRANEMGWTEAIDKAAEAYPSAGEALRDIRDLTRFRDDINQVLSRQMSYYISDL</sequence>
<gene>
    <name evidence="1" type="ORF">KV394_02145</name>
</gene>
<organism evidence="1 2">
    <name type="scientific">Microbacterium sufflavum</name>
    <dbReference type="NCBI Taxonomy" id="2851649"/>
    <lineage>
        <taxon>Bacteria</taxon>
        <taxon>Bacillati</taxon>
        <taxon>Actinomycetota</taxon>
        <taxon>Actinomycetes</taxon>
        <taxon>Micrococcales</taxon>
        <taxon>Microbacteriaceae</taxon>
        <taxon>Microbacterium</taxon>
    </lineage>
</organism>
<keyword evidence="2" id="KW-1185">Reference proteome</keyword>
<accession>A0ABY4IE71</accession>
<evidence type="ECO:0000313" key="2">
    <source>
        <dbReference type="Proteomes" id="UP000831467"/>
    </source>
</evidence>
<name>A0ABY4IE71_9MICO</name>
<reference evidence="1 2" key="1">
    <citation type="submission" date="2021-06" db="EMBL/GenBank/DDBJ databases">
        <title>Genome-based taxonomic framework of Microbacterium strains isolated from marine environment, the description of four new species and reclassification of four preexisting species.</title>
        <authorList>
            <person name="Lee S.D."/>
            <person name="Kim S.-M."/>
            <person name="Byeon Y.-S."/>
            <person name="Yang H.L."/>
            <person name="Kim I.S."/>
        </authorList>
    </citation>
    <scope>NUCLEOTIDE SEQUENCE [LARGE SCALE GENOMIC DNA]</scope>
    <source>
        <strain evidence="1 2">SSW1-51</strain>
    </source>
</reference>
<protein>
    <submittedName>
        <fullName evidence="1">Uncharacterized protein</fullName>
    </submittedName>
</protein>
<dbReference type="RefSeq" id="WP_247982187.1">
    <property type="nucleotide sequence ID" value="NZ_CP078076.1"/>
</dbReference>
<evidence type="ECO:0000313" key="1">
    <source>
        <dbReference type="EMBL" id="UPL09980.1"/>
    </source>
</evidence>
<dbReference type="EMBL" id="CP078076">
    <property type="protein sequence ID" value="UPL09980.1"/>
    <property type="molecule type" value="Genomic_DNA"/>
</dbReference>
<dbReference type="Proteomes" id="UP000831467">
    <property type="component" value="Chromosome"/>
</dbReference>
<proteinExistence type="predicted"/>